<gene>
    <name evidence="1" type="primary">39</name>
    <name evidence="1" type="ORF">SEA_HIYAA_39</name>
</gene>
<dbReference type="Proteomes" id="UP000287372">
    <property type="component" value="Segment"/>
</dbReference>
<dbReference type="KEGG" id="vg:55009817"/>
<dbReference type="GeneID" id="55009817"/>
<keyword evidence="2" id="KW-1185">Reference proteome</keyword>
<evidence type="ECO:0000313" key="2">
    <source>
        <dbReference type="Proteomes" id="UP000287372"/>
    </source>
</evidence>
<sequence>MTDLTPDEITLVQFENTKENLISQMVVYGIDRDQARIQVEGLVTWTMRAKEAIDRAVSEGKAGVQMGRRQDQEGT</sequence>
<dbReference type="RefSeq" id="YP_009818475.1">
    <property type="nucleotide sequence ID" value="NC_048139.1"/>
</dbReference>
<organism evidence="1 2">
    <name type="scientific">Streptomyces phage Hiyaa</name>
    <dbReference type="NCBI Taxonomy" id="2499072"/>
    <lineage>
        <taxon>Viruses</taxon>
        <taxon>Duplodnaviria</taxon>
        <taxon>Heunggongvirae</taxon>
        <taxon>Uroviricota</taxon>
        <taxon>Caudoviricetes</taxon>
        <taxon>Hiyaavirus</taxon>
        <taxon>Hiyaavirus hiyaa</taxon>
    </lineage>
</organism>
<protein>
    <submittedName>
        <fullName evidence="1">Uncharacterized protein</fullName>
    </submittedName>
</protein>
<dbReference type="EMBL" id="MK279841">
    <property type="protein sequence ID" value="AZS06679.1"/>
    <property type="molecule type" value="Genomic_DNA"/>
</dbReference>
<reference evidence="1 2" key="1">
    <citation type="submission" date="2018-12" db="EMBL/GenBank/DDBJ databases">
        <authorList>
            <person name="Lieu J.K."/>
            <person name="Tian C.Z."/>
            <person name="Hsaio W.J."/>
            <person name="Shaffer C.D."/>
            <person name="Weston-Hafer K.A."/>
            <person name="Russell D.A."/>
            <person name="Pope W.H."/>
            <person name="Jacobs-Sera D."/>
            <person name="Hendrix R.W."/>
            <person name="Hatfull G.F."/>
        </authorList>
    </citation>
    <scope>NUCLEOTIDE SEQUENCE [LARGE SCALE GENOMIC DNA]</scope>
</reference>
<proteinExistence type="predicted"/>
<accession>A0A3S9U8Z2</accession>
<name>A0A3S9U8Z2_9CAUD</name>
<evidence type="ECO:0000313" key="1">
    <source>
        <dbReference type="EMBL" id="AZS06679.1"/>
    </source>
</evidence>